<dbReference type="KEGG" id="ptn:PTRA_a2894"/>
<dbReference type="PRINTS" id="PR00038">
    <property type="entry name" value="HTHLUXR"/>
</dbReference>
<dbReference type="Proteomes" id="UP000065261">
    <property type="component" value="Chromosome I"/>
</dbReference>
<keyword evidence="1" id="KW-0805">Transcription regulation</keyword>
<organism evidence="5">
    <name type="scientific">Pseudoalteromonas translucida KMM 520</name>
    <dbReference type="NCBI Taxonomy" id="1315283"/>
    <lineage>
        <taxon>Bacteria</taxon>
        <taxon>Pseudomonadati</taxon>
        <taxon>Pseudomonadota</taxon>
        <taxon>Gammaproteobacteria</taxon>
        <taxon>Alteromonadales</taxon>
        <taxon>Pseudoalteromonadaceae</taxon>
        <taxon>Pseudoalteromonas</taxon>
    </lineage>
</organism>
<evidence type="ECO:0000259" key="4">
    <source>
        <dbReference type="PROSITE" id="PS50043"/>
    </source>
</evidence>
<name>A0A0U2X9F3_9GAMM</name>
<dbReference type="PANTHER" id="PTHR44688:SF16">
    <property type="entry name" value="DNA-BINDING TRANSCRIPTIONAL ACTIVATOR DEVR_DOSR"/>
    <property type="match status" value="1"/>
</dbReference>
<evidence type="ECO:0000256" key="1">
    <source>
        <dbReference type="ARBA" id="ARBA00023015"/>
    </source>
</evidence>
<dbReference type="GO" id="GO:0003677">
    <property type="term" value="F:DNA binding"/>
    <property type="evidence" value="ECO:0007669"/>
    <property type="project" value="UniProtKB-KW"/>
</dbReference>
<evidence type="ECO:0000256" key="3">
    <source>
        <dbReference type="ARBA" id="ARBA00023163"/>
    </source>
</evidence>
<sequence length="264" mass="30229">MIAKPTENELIAQCVEAINSTGFAQKIVNYIAHLVQFDCAVILGCRAHKHPIYLYDSIDTRRELLFQRYLTNSFINDPFYIELSKNGHEGVYRLVDISANKDLAAYTQYQQQFYNETGWVDELSISVRTDESRWIVIYLGFLESKQRFSAAQKSTLIAHFSLIKALCRQHWGNNLLLLGPLTTSATGQLIERGLDTFANEQLTTRERQIAMLLVQGCDSNDIAKQLNITLGTVKNHRKRIYAQLKVSSLSEFFQLFLNHLITSE</sequence>
<dbReference type="PROSITE" id="PS50043">
    <property type="entry name" value="HTH_LUXR_2"/>
    <property type="match status" value="1"/>
</dbReference>
<dbReference type="Pfam" id="PF00196">
    <property type="entry name" value="GerE"/>
    <property type="match status" value="1"/>
</dbReference>
<dbReference type="PANTHER" id="PTHR44688">
    <property type="entry name" value="DNA-BINDING TRANSCRIPTIONAL ACTIVATOR DEVR_DOSR"/>
    <property type="match status" value="1"/>
</dbReference>
<dbReference type="PATRIC" id="fig|1315283.4.peg.2522"/>
<dbReference type="InterPro" id="IPR036388">
    <property type="entry name" value="WH-like_DNA-bd_sf"/>
</dbReference>
<dbReference type="OrthoDB" id="343383at2"/>
<dbReference type="RefSeq" id="WP_058374034.1">
    <property type="nucleotide sequence ID" value="NZ_CP011034.1"/>
</dbReference>
<feature type="domain" description="HTH luxR-type" evidence="4">
    <location>
        <begin position="195"/>
        <end position="260"/>
    </location>
</feature>
<dbReference type="InterPro" id="IPR016032">
    <property type="entry name" value="Sig_transdc_resp-reg_C-effctor"/>
</dbReference>
<dbReference type="GO" id="GO:0006355">
    <property type="term" value="P:regulation of DNA-templated transcription"/>
    <property type="evidence" value="ECO:0007669"/>
    <property type="project" value="InterPro"/>
</dbReference>
<reference evidence="5 6" key="1">
    <citation type="submission" date="2015-03" db="EMBL/GenBank/DDBJ databases">
        <authorList>
            <person name="Murphy D."/>
        </authorList>
    </citation>
    <scope>NUCLEOTIDE SEQUENCE [LARGE SCALE GENOMIC DNA]</scope>
    <source>
        <strain evidence="5 6">KMM 520</strain>
    </source>
</reference>
<keyword evidence="3" id="KW-0804">Transcription</keyword>
<evidence type="ECO:0000256" key="2">
    <source>
        <dbReference type="ARBA" id="ARBA00023125"/>
    </source>
</evidence>
<protein>
    <recommendedName>
        <fullName evidence="4">HTH luxR-type domain-containing protein</fullName>
    </recommendedName>
</protein>
<dbReference type="EMBL" id="CP011034">
    <property type="protein sequence ID" value="ALS33934.1"/>
    <property type="molecule type" value="Genomic_DNA"/>
</dbReference>
<dbReference type="AlphaFoldDB" id="A0A0U2X9F3"/>
<dbReference type="SMART" id="SM00421">
    <property type="entry name" value="HTH_LUXR"/>
    <property type="match status" value="1"/>
</dbReference>
<keyword evidence="2" id="KW-0238">DNA-binding</keyword>
<proteinExistence type="predicted"/>
<dbReference type="Gene3D" id="1.10.10.10">
    <property type="entry name" value="Winged helix-like DNA-binding domain superfamily/Winged helix DNA-binding domain"/>
    <property type="match status" value="1"/>
</dbReference>
<evidence type="ECO:0000313" key="5">
    <source>
        <dbReference type="EMBL" id="ALS33934.1"/>
    </source>
</evidence>
<dbReference type="InterPro" id="IPR000792">
    <property type="entry name" value="Tscrpt_reg_LuxR_C"/>
</dbReference>
<gene>
    <name evidence="5" type="ORF">PTRA_a2894</name>
</gene>
<dbReference type="SUPFAM" id="SSF46894">
    <property type="entry name" value="C-terminal effector domain of the bipartite response regulators"/>
    <property type="match status" value="1"/>
</dbReference>
<accession>A0A0U2X9F3</accession>
<dbReference type="CDD" id="cd06170">
    <property type="entry name" value="LuxR_C_like"/>
    <property type="match status" value="1"/>
</dbReference>
<evidence type="ECO:0000313" key="6">
    <source>
        <dbReference type="Proteomes" id="UP000065261"/>
    </source>
</evidence>